<dbReference type="InterPro" id="IPR020904">
    <property type="entry name" value="Sc_DH/Rdtase_CS"/>
</dbReference>
<dbReference type="PRINTS" id="PR00081">
    <property type="entry name" value="GDHRDH"/>
</dbReference>
<dbReference type="Proteomes" id="UP000261212">
    <property type="component" value="Unassembled WGS sequence"/>
</dbReference>
<dbReference type="PRINTS" id="PR00080">
    <property type="entry name" value="SDRFAMILY"/>
</dbReference>
<dbReference type="EMBL" id="QUSM01000002">
    <property type="protein sequence ID" value="RGD75521.1"/>
    <property type="molecule type" value="Genomic_DNA"/>
</dbReference>
<dbReference type="InterPro" id="IPR036291">
    <property type="entry name" value="NAD(P)-bd_dom_sf"/>
</dbReference>
<evidence type="ECO:0000256" key="3">
    <source>
        <dbReference type="RuleBase" id="RU000363"/>
    </source>
</evidence>
<evidence type="ECO:0000313" key="5">
    <source>
        <dbReference type="Proteomes" id="UP000261212"/>
    </source>
</evidence>
<dbReference type="SUPFAM" id="SSF51735">
    <property type="entry name" value="NAD(P)-binding Rossmann-fold domains"/>
    <property type="match status" value="1"/>
</dbReference>
<name>A0A3E3E1T3_9FIRM</name>
<comment type="similarity">
    <text evidence="1 3">Belongs to the short-chain dehydrogenases/reductases (SDR) family.</text>
</comment>
<proteinExistence type="inferred from homology"/>
<dbReference type="AlphaFoldDB" id="A0A3E3E1T3"/>
<dbReference type="PANTHER" id="PTHR42760:SF37">
    <property type="entry name" value="CLAVALDEHYDE DEHYDROGENASE"/>
    <property type="match status" value="1"/>
</dbReference>
<protein>
    <submittedName>
        <fullName evidence="4">SDR family oxidoreductase</fullName>
    </submittedName>
</protein>
<dbReference type="GeneID" id="98000045"/>
<dbReference type="InterPro" id="IPR002347">
    <property type="entry name" value="SDR_fam"/>
</dbReference>
<comment type="caution">
    <text evidence="4">The sequence shown here is derived from an EMBL/GenBank/DDBJ whole genome shotgun (WGS) entry which is preliminary data.</text>
</comment>
<evidence type="ECO:0000256" key="1">
    <source>
        <dbReference type="ARBA" id="ARBA00006484"/>
    </source>
</evidence>
<dbReference type="GO" id="GO:0016616">
    <property type="term" value="F:oxidoreductase activity, acting on the CH-OH group of donors, NAD or NADP as acceptor"/>
    <property type="evidence" value="ECO:0007669"/>
    <property type="project" value="TreeGrafter"/>
</dbReference>
<gene>
    <name evidence="4" type="ORF">DW687_04130</name>
</gene>
<dbReference type="CDD" id="cd05233">
    <property type="entry name" value="SDR_c"/>
    <property type="match status" value="1"/>
</dbReference>
<dbReference type="Pfam" id="PF00106">
    <property type="entry name" value="adh_short"/>
    <property type="match status" value="1"/>
</dbReference>
<evidence type="ECO:0000313" key="4">
    <source>
        <dbReference type="EMBL" id="RGD75521.1"/>
    </source>
</evidence>
<dbReference type="PROSITE" id="PS00061">
    <property type="entry name" value="ADH_SHORT"/>
    <property type="match status" value="1"/>
</dbReference>
<dbReference type="RefSeq" id="WP_007049674.1">
    <property type="nucleotide sequence ID" value="NZ_CABKNJ010000002.1"/>
</dbReference>
<sequence length="231" mass="25035">MKSCIITGASQGIGRATAVKMSYEEGIKNIALIARNVDNLNKTKELMNPECNVIVVPHDMMDLDGIEGVVDNIYKEFGSIDLLINGAGFVNPTALLDTTNDNFERTFTINTVSMLVMIRSCVRYMKGKDAKILNIASTAGSTSRPGWVAYAAAKAGVISLSKTLADELRGYKIKVYCISPGRCATELRRILAPEEDPATIMQPEDVADVIANLLSSGENCLDGQDIVVRQK</sequence>
<organism evidence="4 5">
    <name type="scientific">Anaerofustis stercorihominis</name>
    <dbReference type="NCBI Taxonomy" id="214853"/>
    <lineage>
        <taxon>Bacteria</taxon>
        <taxon>Bacillati</taxon>
        <taxon>Bacillota</taxon>
        <taxon>Clostridia</taxon>
        <taxon>Eubacteriales</taxon>
        <taxon>Eubacteriaceae</taxon>
        <taxon>Anaerofustis</taxon>
    </lineage>
</organism>
<evidence type="ECO:0000256" key="2">
    <source>
        <dbReference type="ARBA" id="ARBA00023002"/>
    </source>
</evidence>
<reference evidence="4 5" key="1">
    <citation type="submission" date="2018-08" db="EMBL/GenBank/DDBJ databases">
        <title>A genome reference for cultivated species of the human gut microbiota.</title>
        <authorList>
            <person name="Zou Y."/>
            <person name="Xue W."/>
            <person name="Luo G."/>
        </authorList>
    </citation>
    <scope>NUCLEOTIDE SEQUENCE [LARGE SCALE GENOMIC DNA]</scope>
    <source>
        <strain evidence="4 5">AM25-6</strain>
    </source>
</reference>
<keyword evidence="2" id="KW-0560">Oxidoreductase</keyword>
<dbReference type="PANTHER" id="PTHR42760">
    <property type="entry name" value="SHORT-CHAIN DEHYDROGENASES/REDUCTASES FAMILY MEMBER"/>
    <property type="match status" value="1"/>
</dbReference>
<accession>A0A3E3E1T3</accession>
<dbReference type="Gene3D" id="3.40.50.720">
    <property type="entry name" value="NAD(P)-binding Rossmann-like Domain"/>
    <property type="match status" value="1"/>
</dbReference>